<proteinExistence type="predicted"/>
<sequence length="127" mass="13478">MTQQTQQTLQTQKTQGTLAARPKVLAAIPCFNEQNFIGDVVTRARKYVDKVIVIDDGSTDDTAKVAHAAGAEVIRHEARKGAGAATKSGFEAAKRSNADILVTLDGDGQHNPDDIPELLAPILNGEA</sequence>
<dbReference type="PANTHER" id="PTHR48090:SF7">
    <property type="entry name" value="RFBJ PROTEIN"/>
    <property type="match status" value="1"/>
</dbReference>
<evidence type="ECO:0000259" key="1">
    <source>
        <dbReference type="Pfam" id="PF00535"/>
    </source>
</evidence>
<dbReference type="CDD" id="cd04179">
    <property type="entry name" value="DPM_DPG-synthase_like"/>
    <property type="match status" value="1"/>
</dbReference>
<organism evidence="2">
    <name type="scientific">marine sediment metagenome</name>
    <dbReference type="NCBI Taxonomy" id="412755"/>
    <lineage>
        <taxon>unclassified sequences</taxon>
        <taxon>metagenomes</taxon>
        <taxon>ecological metagenomes</taxon>
    </lineage>
</organism>
<comment type="caution">
    <text evidence="2">The sequence shown here is derived from an EMBL/GenBank/DDBJ whole genome shotgun (WGS) entry which is preliminary data.</text>
</comment>
<dbReference type="Pfam" id="PF00535">
    <property type="entry name" value="Glycos_transf_2"/>
    <property type="match status" value="1"/>
</dbReference>
<dbReference type="AlphaFoldDB" id="X1J641"/>
<dbReference type="Gene3D" id="3.90.550.10">
    <property type="entry name" value="Spore Coat Polysaccharide Biosynthesis Protein SpsA, Chain A"/>
    <property type="match status" value="1"/>
</dbReference>
<feature type="domain" description="Glycosyltransferase 2-like" evidence="1">
    <location>
        <begin position="27"/>
        <end position="125"/>
    </location>
</feature>
<accession>X1J641</accession>
<gene>
    <name evidence="2" type="ORF">S06H3_02806</name>
</gene>
<dbReference type="PANTHER" id="PTHR48090">
    <property type="entry name" value="UNDECAPRENYL-PHOSPHATE 4-DEOXY-4-FORMAMIDO-L-ARABINOSE TRANSFERASE-RELATED"/>
    <property type="match status" value="1"/>
</dbReference>
<dbReference type="InterPro" id="IPR029044">
    <property type="entry name" value="Nucleotide-diphossugar_trans"/>
</dbReference>
<dbReference type="EMBL" id="BARV01000851">
    <property type="protein sequence ID" value="GAH90181.1"/>
    <property type="molecule type" value="Genomic_DNA"/>
</dbReference>
<dbReference type="InterPro" id="IPR050256">
    <property type="entry name" value="Glycosyltransferase_2"/>
</dbReference>
<dbReference type="InterPro" id="IPR001173">
    <property type="entry name" value="Glyco_trans_2-like"/>
</dbReference>
<protein>
    <recommendedName>
        <fullName evidence="1">Glycosyltransferase 2-like domain-containing protein</fullName>
    </recommendedName>
</protein>
<dbReference type="SUPFAM" id="SSF53448">
    <property type="entry name" value="Nucleotide-diphospho-sugar transferases"/>
    <property type="match status" value="1"/>
</dbReference>
<feature type="non-terminal residue" evidence="2">
    <location>
        <position position="127"/>
    </location>
</feature>
<evidence type="ECO:0000313" key="2">
    <source>
        <dbReference type="EMBL" id="GAH90181.1"/>
    </source>
</evidence>
<name>X1J641_9ZZZZ</name>
<reference evidence="2" key="1">
    <citation type="journal article" date="2014" name="Front. Microbiol.">
        <title>High frequency of phylogenetically diverse reductive dehalogenase-homologous genes in deep subseafloor sedimentary metagenomes.</title>
        <authorList>
            <person name="Kawai M."/>
            <person name="Futagami T."/>
            <person name="Toyoda A."/>
            <person name="Takaki Y."/>
            <person name="Nishi S."/>
            <person name="Hori S."/>
            <person name="Arai W."/>
            <person name="Tsubouchi T."/>
            <person name="Morono Y."/>
            <person name="Uchiyama I."/>
            <person name="Ito T."/>
            <person name="Fujiyama A."/>
            <person name="Inagaki F."/>
            <person name="Takami H."/>
        </authorList>
    </citation>
    <scope>NUCLEOTIDE SEQUENCE</scope>
    <source>
        <strain evidence="2">Expedition CK06-06</strain>
    </source>
</reference>